<dbReference type="Pfam" id="PF01535">
    <property type="entry name" value="PPR"/>
    <property type="match status" value="2"/>
</dbReference>
<organism evidence="7 8">
    <name type="scientific">Hericium alpestre</name>
    <dbReference type="NCBI Taxonomy" id="135208"/>
    <lineage>
        <taxon>Eukaryota</taxon>
        <taxon>Fungi</taxon>
        <taxon>Dikarya</taxon>
        <taxon>Basidiomycota</taxon>
        <taxon>Agaricomycotina</taxon>
        <taxon>Agaricomycetes</taxon>
        <taxon>Russulales</taxon>
        <taxon>Hericiaceae</taxon>
        <taxon>Hericium</taxon>
    </lineage>
</organism>
<sequence>MTAPGPLHGLPTASHTLEPQSEAADQEFQSTPGRRSPPPYLPPELLSLIDAPRIWKMSKEAILEHLDRVPDSFRAHRYLSDDRKLRRLASAMMASERPGRAVRLLCISHSLGHALKMDIYEAVAQLSAAAGHWDLVIRVLRLCKRQTGGSSVRLLNWHVQALVELRDFARLRHVFIDFTGNGLQPDRRTYHLAIRGHLQNRDLSMATRLLQLMQGAGFPVNASTQAIIVSAYRSLGSDPTVRAQALRGLQTADSRTATYILNALAQDAIDAGDHARLTSVLLLFDQEKLTISSMPLFYPIGDSVADEDIDHLADDDVIEPSLSGFSPDVATYTILLNYMARLRDLECAVFIQKQMLDAGIVPDADAVAALIRVCFSVNDTVSAVHLVKKTCWNNPKAQRCLQDLALSAGSPTNPPFLSFRVKASVHIFNALMAGVLATQGHDNMYLIVRAMQAHSIQPDGHTVEIFLTYLDKSGSANAMEILEILNVLQPSKKHLSVGQLRVVFRAILSLERKPVARSGWHTPADAVLRNWKAKLYSLLAQYTEGSPSPADDALEDQGEEPAESLLRPLVHALTSRRVNADRAILALEMKHIAVTGGDMRAARDIFQGMLNKGMHPNKYHYGALMEGYVLAGDMATAEAVMHAAVMAGIRPGVVMYTILISGYALHREPDEATRTLQAMLVAGVRLDIPAVDAITSAYFGVGGYAIARRILLDLWPSVAPFPEALRGAPLKQLIEEFRALQTDGRKKNGKLTKQEAGELRWKLRTIVQSWREGRNGREGVEKS</sequence>
<evidence type="ECO:0000256" key="3">
    <source>
        <dbReference type="ARBA" id="ARBA00044493"/>
    </source>
</evidence>
<comment type="similarity">
    <text evidence="1">Belongs to the CCM1 family.</text>
</comment>
<evidence type="ECO:0000256" key="6">
    <source>
        <dbReference type="SAM" id="MobiDB-lite"/>
    </source>
</evidence>
<feature type="repeat" description="PPR" evidence="5">
    <location>
        <begin position="328"/>
        <end position="362"/>
    </location>
</feature>
<evidence type="ECO:0000313" key="7">
    <source>
        <dbReference type="EMBL" id="TFY80485.1"/>
    </source>
</evidence>
<dbReference type="NCBIfam" id="TIGR00756">
    <property type="entry name" value="PPR"/>
    <property type="match status" value="2"/>
</dbReference>
<comment type="caution">
    <text evidence="7">The sequence shown here is derived from an EMBL/GenBank/DDBJ whole genome shotgun (WGS) entry which is preliminary data.</text>
</comment>
<feature type="region of interest" description="Disordered" evidence="6">
    <location>
        <begin position="1"/>
        <end position="42"/>
    </location>
</feature>
<keyword evidence="2" id="KW-0677">Repeat</keyword>
<dbReference type="PANTHER" id="PTHR47447">
    <property type="entry name" value="OS03G0856100 PROTEIN"/>
    <property type="match status" value="1"/>
</dbReference>
<gene>
    <name evidence="7" type="ORF">EWM64_g3529</name>
</gene>
<dbReference type="InterPro" id="IPR002885">
    <property type="entry name" value="PPR_rpt"/>
</dbReference>
<dbReference type="Proteomes" id="UP000298061">
    <property type="component" value="Unassembled WGS sequence"/>
</dbReference>
<name>A0A4Z0A1C4_9AGAM</name>
<evidence type="ECO:0000256" key="4">
    <source>
        <dbReference type="ARBA" id="ARBA00044511"/>
    </source>
</evidence>
<dbReference type="Gene3D" id="1.25.40.10">
    <property type="entry name" value="Tetratricopeptide repeat domain"/>
    <property type="match status" value="3"/>
</dbReference>
<protein>
    <recommendedName>
        <fullName evidence="9">Pentacotripeptide-repeat region of PRORP domain-containing protein</fullName>
    </recommendedName>
</protein>
<evidence type="ECO:0000256" key="1">
    <source>
        <dbReference type="ARBA" id="ARBA00006192"/>
    </source>
</evidence>
<feature type="repeat" description="PPR" evidence="5">
    <location>
        <begin position="652"/>
        <end position="686"/>
    </location>
</feature>
<dbReference type="InterPro" id="IPR011990">
    <property type="entry name" value="TPR-like_helical_dom_sf"/>
</dbReference>
<evidence type="ECO:0000256" key="5">
    <source>
        <dbReference type="PROSITE-ProRule" id="PRU00708"/>
    </source>
</evidence>
<evidence type="ECO:0008006" key="9">
    <source>
        <dbReference type="Google" id="ProtNLM"/>
    </source>
</evidence>
<evidence type="ECO:0000313" key="8">
    <source>
        <dbReference type="Proteomes" id="UP000298061"/>
    </source>
</evidence>
<dbReference type="AlphaFoldDB" id="A0A4Z0A1C4"/>
<evidence type="ECO:0000256" key="2">
    <source>
        <dbReference type="ARBA" id="ARBA00022737"/>
    </source>
</evidence>
<comment type="subunit">
    <text evidence="4">Binds to mitochondrial small subunit 15S rRNA.</text>
</comment>
<comment type="function">
    <text evidence="3">Regulates mitochondrial small subunit maturation by controlling 15S rRNA 5'-end processing. Localizes to the 5' precursor of the 15S rRNA in a position that is subsequently occupied by mS47 in the mature yeast mtSSU. Uses structure and sequence-specific RNA recognition, binding to a single-stranded region of the precursor and specifically recognizing bases -6 to -1. The exchange of Ccm1 for mS47 is coupled to the irreversible removal of precursor rRNA that is accompanied by conformational changes of the mitoribosomal proteins uS5m and mS26. These conformational changes signal completion of 5'-end rRNA processing through protection of the mature 5'-end of the 15S rRNA and stabilization of mS47. The removal of the 5' precursor together with the dissociation of Ccm1 may be catalyzed by the 5'-3' exoribonuclease Pet127. Involved in the specific removal of group I introns in mitochondrial encoded transcripts.</text>
</comment>
<proteinExistence type="inferred from homology"/>
<dbReference type="PROSITE" id="PS51375">
    <property type="entry name" value="PPR"/>
    <property type="match status" value="3"/>
</dbReference>
<dbReference type="STRING" id="135208.A0A4Z0A1C4"/>
<feature type="repeat" description="PPR" evidence="5">
    <location>
        <begin position="617"/>
        <end position="651"/>
    </location>
</feature>
<dbReference type="PANTHER" id="PTHR47447:SF24">
    <property type="entry name" value="PENTATRICOPEPTIDE REPEAT-CONTAINING PROTEIN"/>
    <property type="match status" value="1"/>
</dbReference>
<reference evidence="7 8" key="1">
    <citation type="submission" date="2019-02" db="EMBL/GenBank/DDBJ databases">
        <title>Genome sequencing of the rare red list fungi Hericium alpestre (H. flagellum).</title>
        <authorList>
            <person name="Buettner E."/>
            <person name="Kellner H."/>
        </authorList>
    </citation>
    <scope>NUCLEOTIDE SEQUENCE [LARGE SCALE GENOMIC DNA]</scope>
    <source>
        <strain evidence="7 8">DSM 108284</strain>
    </source>
</reference>
<dbReference type="EMBL" id="SFCI01000333">
    <property type="protein sequence ID" value="TFY80485.1"/>
    <property type="molecule type" value="Genomic_DNA"/>
</dbReference>
<dbReference type="OrthoDB" id="185373at2759"/>
<accession>A0A4Z0A1C4</accession>
<keyword evidence="8" id="KW-1185">Reference proteome</keyword>
<dbReference type="Pfam" id="PF13812">
    <property type="entry name" value="PPR_3"/>
    <property type="match status" value="1"/>
</dbReference>